<dbReference type="EMBL" id="CCKQ01005630">
    <property type="protein sequence ID" value="CDW76881.1"/>
    <property type="molecule type" value="Genomic_DNA"/>
</dbReference>
<evidence type="ECO:0000256" key="1">
    <source>
        <dbReference type="SAM" id="Coils"/>
    </source>
</evidence>
<evidence type="ECO:0000256" key="2">
    <source>
        <dbReference type="SAM" id="MobiDB-lite"/>
    </source>
</evidence>
<reference evidence="3 4" key="1">
    <citation type="submission" date="2014-06" db="EMBL/GenBank/DDBJ databases">
        <authorList>
            <person name="Swart Estienne"/>
        </authorList>
    </citation>
    <scope>NUCLEOTIDE SEQUENCE [LARGE SCALE GENOMIC DNA]</scope>
    <source>
        <strain evidence="3 4">130c</strain>
    </source>
</reference>
<accession>A0A078A7Z2</accession>
<evidence type="ECO:0000313" key="3">
    <source>
        <dbReference type="EMBL" id="CDW76881.1"/>
    </source>
</evidence>
<dbReference type="Proteomes" id="UP000039865">
    <property type="component" value="Unassembled WGS sequence"/>
</dbReference>
<sequence>MNKQRPFSAARTNENYPRSKPFIKQTQKPDAPTPKPKPEWNDCLAENPHKISRAEVLQRKLNAKSKNEQAAKEELQAKYEKLKQGKIPDEYKPFAQKGEKKFVANEAFITNKDLKRQYENRSYVSQTSLHQKQQKQRELEESRLQQEMEDEIKVKRETTEIKITYAQQSINQTHCQANNTAAARQILNQSQSQQDFSKDLEGLINADSRFNPTNFSIQFNNETQSQNNQAYLQRQQSQIVQSLPNTLFQNQALSQEVNQIFSYQPTVNNGYPQNNPTFSTYQTKPQQKEEQPEDFDYLDYRVNEQRLEKLRTQNMSLYSNYLSNEPKEQAYQAPMIQQIYGELEQKQTTLTKQPLDDLDSCFQNLNLLLGAGANKQQTQQQKDNQFETQSGYSITPIKYNQSIMDSPRSLLPNYQELFNFPPPPKFEDQLRIPIAQPTPQNQAQQLYQNIQQYSQQQFTKQPMQSLSAPHFQPIQFNNPVQSQQLQNQNYHCQQPQVQPYYQQNVVQDDDEEDQEFARMRDMLMNTQQEIDKIIQGTNSVQEIYQNSKQSLPSTMNGGQKPVQEQTFSSYNPMTQLYSGQVIGDDELKPRSYPFPQSLQQNHYTSNVSQNQSFQQAKPVPQFQSYKSNDSISLRANLAIMEYQIYKSLGVFQHKNNVREHYYCVKEIFDLYNTKELLEKLAARPDIDTVCAFDYLKMKQGALEGSGINYLDYHPEARGIKIPQL</sequence>
<feature type="region of interest" description="Disordered" evidence="2">
    <location>
        <begin position="269"/>
        <end position="292"/>
    </location>
</feature>
<organism evidence="3 4">
    <name type="scientific">Stylonychia lemnae</name>
    <name type="common">Ciliate</name>
    <dbReference type="NCBI Taxonomy" id="5949"/>
    <lineage>
        <taxon>Eukaryota</taxon>
        <taxon>Sar</taxon>
        <taxon>Alveolata</taxon>
        <taxon>Ciliophora</taxon>
        <taxon>Intramacronucleata</taxon>
        <taxon>Spirotrichea</taxon>
        <taxon>Stichotrichia</taxon>
        <taxon>Sporadotrichida</taxon>
        <taxon>Oxytrichidae</taxon>
        <taxon>Stylonychinae</taxon>
        <taxon>Stylonychia</taxon>
    </lineage>
</organism>
<keyword evidence="1" id="KW-0175">Coiled coil</keyword>
<protein>
    <submittedName>
        <fullName evidence="3">Uncharacterized protein</fullName>
    </submittedName>
</protein>
<feature type="region of interest" description="Disordered" evidence="2">
    <location>
        <begin position="1"/>
        <end position="44"/>
    </location>
</feature>
<feature type="region of interest" description="Disordered" evidence="2">
    <location>
        <begin position="125"/>
        <end position="144"/>
    </location>
</feature>
<feature type="compositionally biased region" description="Polar residues" evidence="2">
    <location>
        <begin position="269"/>
        <end position="283"/>
    </location>
</feature>
<dbReference type="AlphaFoldDB" id="A0A078A7Z2"/>
<proteinExistence type="predicted"/>
<keyword evidence="4" id="KW-1185">Reference proteome</keyword>
<feature type="coiled-coil region" evidence="1">
    <location>
        <begin position="54"/>
        <end position="85"/>
    </location>
</feature>
<feature type="compositionally biased region" description="Polar residues" evidence="2">
    <location>
        <begin position="1"/>
        <end position="16"/>
    </location>
</feature>
<gene>
    <name evidence="3" type="primary">Contig10048.g514</name>
    <name evidence="3" type="ORF">STYLEM_5846</name>
</gene>
<evidence type="ECO:0000313" key="4">
    <source>
        <dbReference type="Proteomes" id="UP000039865"/>
    </source>
</evidence>
<dbReference type="InParanoid" id="A0A078A7Z2"/>
<feature type="compositionally biased region" description="Basic and acidic residues" evidence="2">
    <location>
        <begin position="135"/>
        <end position="144"/>
    </location>
</feature>
<name>A0A078A7Z2_STYLE</name>